<dbReference type="InterPro" id="IPR036097">
    <property type="entry name" value="HisK_dim/P_sf"/>
</dbReference>
<dbReference type="InterPro" id="IPR035965">
    <property type="entry name" value="PAS-like_dom_sf"/>
</dbReference>
<dbReference type="Pfam" id="PF02518">
    <property type="entry name" value="HATPase_c"/>
    <property type="match status" value="1"/>
</dbReference>
<dbReference type="Gene3D" id="3.30.450.20">
    <property type="entry name" value="PAS domain"/>
    <property type="match status" value="7"/>
</dbReference>
<keyword evidence="9" id="KW-1185">Reference proteome</keyword>
<keyword evidence="5" id="KW-0418">Kinase</keyword>
<feature type="domain" description="Histidine kinase" evidence="6">
    <location>
        <begin position="1142"/>
        <end position="1371"/>
    </location>
</feature>
<dbReference type="SUPFAM" id="SSF47384">
    <property type="entry name" value="Homodimeric domain of signal transducing histidine kinase"/>
    <property type="match status" value="1"/>
</dbReference>
<proteinExistence type="predicted"/>
<evidence type="ECO:0000256" key="4">
    <source>
        <dbReference type="ARBA" id="ARBA00022679"/>
    </source>
</evidence>
<comment type="catalytic activity">
    <reaction evidence="1">
        <text>ATP + protein L-histidine = ADP + protein N-phospho-L-histidine.</text>
        <dbReference type="EC" id="2.7.13.3"/>
    </reaction>
</comment>
<reference evidence="8 9" key="1">
    <citation type="submission" date="2024-07" db="EMBL/GenBank/DDBJ databases">
        <title>Uliginosibacterium paludis KCTC:42655.</title>
        <authorList>
            <person name="Kim M.K."/>
        </authorList>
    </citation>
    <scope>NUCLEOTIDE SEQUENCE [LARGE SCALE GENOMIC DNA]</scope>
    <source>
        <strain evidence="8 9">KCTC 42655</strain>
    </source>
</reference>
<evidence type="ECO:0000313" key="8">
    <source>
        <dbReference type="EMBL" id="MET1490730.1"/>
    </source>
</evidence>
<dbReference type="PROSITE" id="PS50112">
    <property type="entry name" value="PAS"/>
    <property type="match status" value="4"/>
</dbReference>
<dbReference type="PRINTS" id="PR00344">
    <property type="entry name" value="BCTRLSENSOR"/>
</dbReference>
<dbReference type="InterPro" id="IPR000014">
    <property type="entry name" value="PAS"/>
</dbReference>
<dbReference type="InterPro" id="IPR005467">
    <property type="entry name" value="His_kinase_dom"/>
</dbReference>
<evidence type="ECO:0000256" key="5">
    <source>
        <dbReference type="ARBA" id="ARBA00022777"/>
    </source>
</evidence>
<dbReference type="EC" id="2.7.13.3" evidence="2"/>
<feature type="domain" description="PAS" evidence="7">
    <location>
        <begin position="1002"/>
        <end position="1047"/>
    </location>
</feature>
<dbReference type="CDD" id="cd00130">
    <property type="entry name" value="PAS"/>
    <property type="match status" value="2"/>
</dbReference>
<dbReference type="SMART" id="SM00091">
    <property type="entry name" value="PAS"/>
    <property type="match status" value="8"/>
</dbReference>
<dbReference type="PROSITE" id="PS50109">
    <property type="entry name" value="HIS_KIN"/>
    <property type="match status" value="1"/>
</dbReference>
<evidence type="ECO:0000256" key="2">
    <source>
        <dbReference type="ARBA" id="ARBA00012438"/>
    </source>
</evidence>
<dbReference type="Pfam" id="PF00512">
    <property type="entry name" value="HisKA"/>
    <property type="match status" value="1"/>
</dbReference>
<dbReference type="Pfam" id="PF08448">
    <property type="entry name" value="PAS_4"/>
    <property type="match status" value="6"/>
</dbReference>
<dbReference type="InterPro" id="IPR036890">
    <property type="entry name" value="HATPase_C_sf"/>
</dbReference>
<dbReference type="InterPro" id="IPR003594">
    <property type="entry name" value="HATPase_dom"/>
</dbReference>
<evidence type="ECO:0000256" key="1">
    <source>
        <dbReference type="ARBA" id="ARBA00000085"/>
    </source>
</evidence>
<dbReference type="SUPFAM" id="SSF55874">
    <property type="entry name" value="ATPase domain of HSP90 chaperone/DNA topoisomerase II/histidine kinase"/>
    <property type="match status" value="1"/>
</dbReference>
<dbReference type="Gene3D" id="3.30.565.10">
    <property type="entry name" value="Histidine kinase-like ATPase, C-terminal domain"/>
    <property type="match status" value="1"/>
</dbReference>
<feature type="domain" description="PAS" evidence="7">
    <location>
        <begin position="322"/>
        <end position="368"/>
    </location>
</feature>
<gene>
    <name evidence="8" type="ORF">ABVT11_12910</name>
</gene>
<dbReference type="Gene3D" id="1.10.287.130">
    <property type="match status" value="1"/>
</dbReference>
<dbReference type="NCBIfam" id="TIGR00229">
    <property type="entry name" value="sensory_box"/>
    <property type="match status" value="1"/>
</dbReference>
<keyword evidence="3" id="KW-0597">Phosphoprotein</keyword>
<accession>A0ABV2CS52</accession>
<dbReference type="EMBL" id="JBEWLZ010000007">
    <property type="protein sequence ID" value="MET1490730.1"/>
    <property type="molecule type" value="Genomic_DNA"/>
</dbReference>
<evidence type="ECO:0000259" key="7">
    <source>
        <dbReference type="PROSITE" id="PS50112"/>
    </source>
</evidence>
<sequence length="1373" mass="152410">MMGREHRLAAWWAAAAAALVIFSAGRAHGLDPVCSVLAAALPLPALLLRYCLNLRRELAQAHAALALGELPYLVQTACGRLSACNERFAALLGRPRHTLLDAPASEVLPPDWTPARERLCAALLAGRAPEEEQVWLERPGHAPALYALRGQLLDGAARRPQILLLLSDCSREAGAAQAQIEALARSRRFVQSLIDVIPHPVFVRDAEGHYLMANQAHARALGVPMHAVTGRMPAELPPSPVHVLDDGEDRAVLAGQCLTREVHVDLPELEPWRDMLLSKGACEGMSGKPVIVGACFDLSRWRDAERALQRALEREQARSARVQAYVQRLIDMIPQPVYVKDAQSNYLLVNDAFCRERRRSRDELVGHSSHGFAPDRELARRISDEDQRVLAGETISKEECLPHMYTGEERFRLISKGACLDADGQPVIVGSNFDVTPWRQAERAVARTRDFLQTMFEAMPNPVLVKDEALRYLMVNRAALALVPQVGDFTGRSLADLIGEEEAAPINRDELALLAKPDGSQIQGEFVLRNGVAGPRHFLTHKVTGRGANGERVLLVVLTDVTDLQHAQERLQQAFERETLRRERTQDFFQRLIDMIPEPVYVKSADSRYLMVNDAFARDFRQPKASIPGMDSIARVGENEPDVGDMVRKEDLEVLAGARILKEDHRPWLLTGKERHRVVSKGACLDADGRPVIVVASFDVTRWYQAERELKEALDREVARRERTQAFVQQLIDLIPQPVYVKDAQSRFLLVNDAHLRELGRAREDLIGLHSYAWVKDSNPDLVRLVQEEDAAVLAGEVIIKEEHRLDGPAGPERHRLVSKGSCLDAEGNPVIVVANFNITRWLQAERELTEALEREQHNHELTQRYIQRLIDVIPYPVYVKDAQSRFLLVNDAFARDRKLSKTELEGMPSVHICRGDPKGAILSLDEDREVLAGGEMVVKEEHKPHPVSGEDRYRVISKASCEDAAGRAVIVVSVFDVTPWRLAERQLAEALSRETARRERIQQYVQRLIDVIPQPVYVKDAKSCYLMVNTAFAKDRGMPREHLIGRPSAVNPVTSGIVFAEDAEVLAGHSVLKEEFRPHPVTGHPRYRVIAKGSCLDDEGRPVIVGANFDVTPWRLAEMRLSAAKDEAERANAAKSLFLTNMSHELRTPMHGILSFARLGVERSDSATPERLQGYFSRIVASGERLMGLLDDLLDLAKLESGRMEMSLARRDVFPLVQQVVDEFEALAANTGIAVKVAGPSPAMAIVDAKLFAQVVRNLLSNALKFSQQAGEVRIELDVARMESGRAGMPGHGMALELRVSDRGPGIPDDELESVFNKFVQSSHTRSGAGGTGLGLAICREIVSAHHGLIYARNRMGGGAEFVVRLPAGLAD</sequence>
<keyword evidence="4" id="KW-0808">Transferase</keyword>
<feature type="domain" description="PAS" evidence="7">
    <location>
        <begin position="186"/>
        <end position="231"/>
    </location>
</feature>
<evidence type="ECO:0000256" key="3">
    <source>
        <dbReference type="ARBA" id="ARBA00022553"/>
    </source>
</evidence>
<feature type="domain" description="PAS" evidence="7">
    <location>
        <begin position="724"/>
        <end position="790"/>
    </location>
</feature>
<dbReference type="InterPro" id="IPR013656">
    <property type="entry name" value="PAS_4"/>
</dbReference>
<dbReference type="SMART" id="SM00387">
    <property type="entry name" value="HATPase_c"/>
    <property type="match status" value="1"/>
</dbReference>
<dbReference type="SUPFAM" id="SSF55785">
    <property type="entry name" value="PYP-like sensor domain (PAS domain)"/>
    <property type="match status" value="8"/>
</dbReference>
<organism evidence="8 9">
    <name type="scientific">Uliginosibacterium paludis</name>
    <dbReference type="NCBI Taxonomy" id="1615952"/>
    <lineage>
        <taxon>Bacteria</taxon>
        <taxon>Pseudomonadati</taxon>
        <taxon>Pseudomonadota</taxon>
        <taxon>Betaproteobacteria</taxon>
        <taxon>Rhodocyclales</taxon>
        <taxon>Zoogloeaceae</taxon>
        <taxon>Uliginosibacterium</taxon>
    </lineage>
</organism>
<dbReference type="PANTHER" id="PTHR43047:SF72">
    <property type="entry name" value="OSMOSENSING HISTIDINE PROTEIN KINASE SLN1"/>
    <property type="match status" value="1"/>
</dbReference>
<dbReference type="PANTHER" id="PTHR43047">
    <property type="entry name" value="TWO-COMPONENT HISTIDINE PROTEIN KINASE"/>
    <property type="match status" value="1"/>
</dbReference>
<evidence type="ECO:0000259" key="6">
    <source>
        <dbReference type="PROSITE" id="PS50109"/>
    </source>
</evidence>
<dbReference type="SMART" id="SM00388">
    <property type="entry name" value="HisKA"/>
    <property type="match status" value="1"/>
</dbReference>
<dbReference type="InterPro" id="IPR003661">
    <property type="entry name" value="HisK_dim/P_dom"/>
</dbReference>
<dbReference type="RefSeq" id="WP_345925981.1">
    <property type="nucleotide sequence ID" value="NZ_JBDIVF010000002.1"/>
</dbReference>
<comment type="caution">
    <text evidence="8">The sequence shown here is derived from an EMBL/GenBank/DDBJ whole genome shotgun (WGS) entry which is preliminary data.</text>
</comment>
<protein>
    <recommendedName>
        <fullName evidence="2">histidine kinase</fullName>
        <ecNumber evidence="2">2.7.13.3</ecNumber>
    </recommendedName>
</protein>
<dbReference type="CDD" id="cd00082">
    <property type="entry name" value="HisKA"/>
    <property type="match status" value="1"/>
</dbReference>
<dbReference type="InterPro" id="IPR004358">
    <property type="entry name" value="Sig_transdc_His_kin-like_C"/>
</dbReference>
<name>A0ABV2CS52_9RHOO</name>
<dbReference type="Proteomes" id="UP001548590">
    <property type="component" value="Unassembled WGS sequence"/>
</dbReference>
<evidence type="ECO:0000313" key="9">
    <source>
        <dbReference type="Proteomes" id="UP001548590"/>
    </source>
</evidence>